<dbReference type="SMART" id="SM00345">
    <property type="entry name" value="HTH_GNTR"/>
    <property type="match status" value="1"/>
</dbReference>
<dbReference type="InterPro" id="IPR008920">
    <property type="entry name" value="TF_FadR/GntR_C"/>
</dbReference>
<evidence type="ECO:0000313" key="7">
    <source>
        <dbReference type="Proteomes" id="UP000309893"/>
    </source>
</evidence>
<evidence type="ECO:0000256" key="2">
    <source>
        <dbReference type="ARBA" id="ARBA00023125"/>
    </source>
</evidence>
<name>A0A4S2DAK4_9MICO</name>
<dbReference type="InterPro" id="IPR000524">
    <property type="entry name" value="Tscrpt_reg_HTH_GntR"/>
</dbReference>
<keyword evidence="2" id="KW-0238">DNA-binding</keyword>
<dbReference type="EMBL" id="SRYO01000002">
    <property type="protein sequence ID" value="TGY38475.1"/>
    <property type="molecule type" value="Genomic_DNA"/>
</dbReference>
<dbReference type="PROSITE" id="PS50949">
    <property type="entry name" value="HTH_GNTR"/>
    <property type="match status" value="1"/>
</dbReference>
<feature type="domain" description="HTH gntR-type" evidence="5">
    <location>
        <begin position="92"/>
        <end position="159"/>
    </location>
</feature>
<evidence type="ECO:0000259" key="5">
    <source>
        <dbReference type="PROSITE" id="PS50949"/>
    </source>
</evidence>
<dbReference type="PROSITE" id="PS51257">
    <property type="entry name" value="PROKAR_LIPOPROTEIN"/>
    <property type="match status" value="1"/>
</dbReference>
<dbReference type="GO" id="GO:0003700">
    <property type="term" value="F:DNA-binding transcription factor activity"/>
    <property type="evidence" value="ECO:0007669"/>
    <property type="project" value="InterPro"/>
</dbReference>
<reference evidence="6 7" key="1">
    <citation type="submission" date="2019-04" db="EMBL/GenBank/DDBJ databases">
        <title>Microbes associate with the intestines of laboratory mice.</title>
        <authorList>
            <person name="Navarre W."/>
            <person name="Wong E."/>
            <person name="Huang K."/>
            <person name="Tropini C."/>
            <person name="Ng K."/>
            <person name="Yu B."/>
        </authorList>
    </citation>
    <scope>NUCLEOTIDE SEQUENCE [LARGE SCALE GENOMIC DNA]</scope>
    <source>
        <strain evidence="6 7">NM46_B2-13</strain>
    </source>
</reference>
<dbReference type="InterPro" id="IPR036388">
    <property type="entry name" value="WH-like_DNA-bd_sf"/>
</dbReference>
<evidence type="ECO:0000313" key="6">
    <source>
        <dbReference type="EMBL" id="TGY38475.1"/>
    </source>
</evidence>
<protein>
    <submittedName>
        <fullName evidence="6">GntR family transcriptional regulator</fullName>
    </submittedName>
</protein>
<keyword evidence="1" id="KW-0805">Transcription regulation</keyword>
<gene>
    <name evidence="6" type="ORF">E5344_04380</name>
</gene>
<dbReference type="GO" id="GO:0003677">
    <property type="term" value="F:DNA binding"/>
    <property type="evidence" value="ECO:0007669"/>
    <property type="project" value="UniProtKB-KW"/>
</dbReference>
<dbReference type="Pfam" id="PF00392">
    <property type="entry name" value="GntR"/>
    <property type="match status" value="1"/>
</dbReference>
<dbReference type="Proteomes" id="UP000309893">
    <property type="component" value="Unassembled WGS sequence"/>
</dbReference>
<accession>A0A4S2DAK4</accession>
<dbReference type="Gene3D" id="1.20.120.530">
    <property type="entry name" value="GntR ligand-binding domain-like"/>
    <property type="match status" value="1"/>
</dbReference>
<dbReference type="Gene3D" id="1.10.10.10">
    <property type="entry name" value="Winged helix-like DNA-binding domain superfamily/Winged helix DNA-binding domain"/>
    <property type="match status" value="1"/>
</dbReference>
<dbReference type="PANTHER" id="PTHR43537">
    <property type="entry name" value="TRANSCRIPTIONAL REGULATOR, GNTR FAMILY"/>
    <property type="match status" value="1"/>
</dbReference>
<evidence type="ECO:0000256" key="1">
    <source>
        <dbReference type="ARBA" id="ARBA00023015"/>
    </source>
</evidence>
<dbReference type="InterPro" id="IPR036390">
    <property type="entry name" value="WH_DNA-bd_sf"/>
</dbReference>
<dbReference type="InterPro" id="IPR011711">
    <property type="entry name" value="GntR_C"/>
</dbReference>
<evidence type="ECO:0000256" key="4">
    <source>
        <dbReference type="SAM" id="MobiDB-lite"/>
    </source>
</evidence>
<dbReference type="PRINTS" id="PR00035">
    <property type="entry name" value="HTHGNTR"/>
</dbReference>
<organism evidence="6 7">
    <name type="scientific">Microbacterium laevaniformans</name>
    <dbReference type="NCBI Taxonomy" id="36807"/>
    <lineage>
        <taxon>Bacteria</taxon>
        <taxon>Bacillati</taxon>
        <taxon>Actinomycetota</taxon>
        <taxon>Actinomycetes</taxon>
        <taxon>Micrococcales</taxon>
        <taxon>Microbacteriaceae</taxon>
        <taxon>Microbacterium</taxon>
    </lineage>
</organism>
<dbReference type="SUPFAM" id="SSF46785">
    <property type="entry name" value="Winged helix' DNA-binding domain"/>
    <property type="match status" value="1"/>
</dbReference>
<comment type="caution">
    <text evidence="6">The sequence shown here is derived from an EMBL/GenBank/DDBJ whole genome shotgun (WGS) entry which is preliminary data.</text>
</comment>
<evidence type="ECO:0000256" key="3">
    <source>
        <dbReference type="ARBA" id="ARBA00023163"/>
    </source>
</evidence>
<keyword evidence="3" id="KW-0804">Transcription</keyword>
<dbReference type="SUPFAM" id="SSF48008">
    <property type="entry name" value="GntR ligand-binding domain-like"/>
    <property type="match status" value="1"/>
</dbReference>
<dbReference type="AlphaFoldDB" id="A0A4S2DAK4"/>
<feature type="region of interest" description="Disordered" evidence="4">
    <location>
        <begin position="1"/>
        <end position="29"/>
    </location>
</feature>
<dbReference type="PANTHER" id="PTHR43537:SF52">
    <property type="entry name" value="FATTY ACID METABOLISM REGULATOR PROTEIN"/>
    <property type="match status" value="1"/>
</dbReference>
<dbReference type="OrthoDB" id="8680240at2"/>
<proteinExistence type="predicted"/>
<dbReference type="Pfam" id="PF07729">
    <property type="entry name" value="FCD"/>
    <property type="match status" value="1"/>
</dbReference>
<sequence length="293" mass="31706">MARRESVRRQVGPTAPVDRPGGHGASGGMSACPHTWGAFRLGGRVLARPPKAALHRACGGRTARDTVCLQCTPCEGEHMEHARGRGIVSGRRLLADHVFRGIADEILAGRMPDGHILRDHEVARRLNVSRTPVREALMRLERIGLVEIEPSRFTRVTAVTDEVVDQHRELAGYAAGTSAHMAVRRMTDDELARAVGLAEAVADALGDPAAASAARHALFSYLSAHSGNPAHHALMADTEIALTRALSRAPLRDISIEDQRAEYNAIAGALRARDPDRLERLIRTQHGISEGRT</sequence>